<keyword evidence="3" id="KW-1003">Cell membrane</keyword>
<dbReference type="EMBL" id="JBHSED010000029">
    <property type="protein sequence ID" value="MFC4304572.1"/>
    <property type="molecule type" value="Genomic_DNA"/>
</dbReference>
<dbReference type="SUPFAM" id="SSF161098">
    <property type="entry name" value="MetI-like"/>
    <property type="match status" value="1"/>
</dbReference>
<dbReference type="Pfam" id="PF00528">
    <property type="entry name" value="BPD_transp_1"/>
    <property type="match status" value="1"/>
</dbReference>
<evidence type="ECO:0000313" key="10">
    <source>
        <dbReference type="Proteomes" id="UP001595755"/>
    </source>
</evidence>
<dbReference type="InterPro" id="IPR035906">
    <property type="entry name" value="MetI-like_sf"/>
</dbReference>
<evidence type="ECO:0000256" key="4">
    <source>
        <dbReference type="ARBA" id="ARBA00022692"/>
    </source>
</evidence>
<accession>A0ABV8SCH6</accession>
<evidence type="ECO:0000256" key="2">
    <source>
        <dbReference type="ARBA" id="ARBA00022448"/>
    </source>
</evidence>
<evidence type="ECO:0000313" key="9">
    <source>
        <dbReference type="EMBL" id="MFC4304572.1"/>
    </source>
</evidence>
<sequence length="274" mass="30509">MRTSVAARVTQHTIAYLFAVVSLYPVFLMVISSLKSTIEIFTHPLSLPSKVSFSAYKKLLGEMPFGTYFLNSVLTSTVSMILILVCCTLASYYIARTRYKWNGALLFLFLIGLMIPIKLGIVPLFLLMKDLGLSNTPWSLIMIYTAIGIPLGIMILSAFFRTLPKELEEAGRIDGCSDVQILRMIIIPLMRPALGTVMIINFVTAWNDFFFPLIFIQDTVMKTIPIGLMSLFGEYASDWSTLFAGLTLASLPMILLFIFASKQFMDGMTAGAVK</sequence>
<dbReference type="PANTHER" id="PTHR43744:SF12">
    <property type="entry name" value="ABC TRANSPORTER PERMEASE PROTEIN MG189-RELATED"/>
    <property type="match status" value="1"/>
</dbReference>
<protein>
    <submittedName>
        <fullName evidence="9">Carbohydrate ABC transporter permease</fullName>
    </submittedName>
</protein>
<feature type="transmembrane region" description="Helical" evidence="7">
    <location>
        <begin position="12"/>
        <end position="34"/>
    </location>
</feature>
<dbReference type="CDD" id="cd06261">
    <property type="entry name" value="TM_PBP2"/>
    <property type="match status" value="1"/>
</dbReference>
<proteinExistence type="inferred from homology"/>
<evidence type="ECO:0000256" key="3">
    <source>
        <dbReference type="ARBA" id="ARBA00022475"/>
    </source>
</evidence>
<feature type="transmembrane region" description="Helical" evidence="7">
    <location>
        <begin position="138"/>
        <end position="160"/>
    </location>
</feature>
<keyword evidence="6 7" id="KW-0472">Membrane</keyword>
<keyword evidence="5 7" id="KW-1133">Transmembrane helix</keyword>
<organism evidence="9 10">
    <name type="scientific">Cohnella boryungensis</name>
    <dbReference type="NCBI Taxonomy" id="768479"/>
    <lineage>
        <taxon>Bacteria</taxon>
        <taxon>Bacillati</taxon>
        <taxon>Bacillota</taxon>
        <taxon>Bacilli</taxon>
        <taxon>Bacillales</taxon>
        <taxon>Paenibacillaceae</taxon>
        <taxon>Cohnella</taxon>
    </lineage>
</organism>
<keyword evidence="4 7" id="KW-0812">Transmembrane</keyword>
<feature type="transmembrane region" description="Helical" evidence="7">
    <location>
        <begin position="239"/>
        <end position="260"/>
    </location>
</feature>
<evidence type="ECO:0000256" key="7">
    <source>
        <dbReference type="RuleBase" id="RU363032"/>
    </source>
</evidence>
<dbReference type="Proteomes" id="UP001595755">
    <property type="component" value="Unassembled WGS sequence"/>
</dbReference>
<feature type="transmembrane region" description="Helical" evidence="7">
    <location>
        <begin position="68"/>
        <end position="93"/>
    </location>
</feature>
<dbReference type="InterPro" id="IPR000515">
    <property type="entry name" value="MetI-like"/>
</dbReference>
<dbReference type="RefSeq" id="WP_204604766.1">
    <property type="nucleotide sequence ID" value="NZ_JBHSED010000029.1"/>
</dbReference>
<evidence type="ECO:0000256" key="1">
    <source>
        <dbReference type="ARBA" id="ARBA00004651"/>
    </source>
</evidence>
<evidence type="ECO:0000259" key="8">
    <source>
        <dbReference type="PROSITE" id="PS50928"/>
    </source>
</evidence>
<comment type="caution">
    <text evidence="9">The sequence shown here is derived from an EMBL/GenBank/DDBJ whole genome shotgun (WGS) entry which is preliminary data.</text>
</comment>
<name>A0ABV8SCH6_9BACL</name>
<comment type="subcellular location">
    <subcellularLocation>
        <location evidence="1 7">Cell membrane</location>
        <topology evidence="1 7">Multi-pass membrane protein</topology>
    </subcellularLocation>
</comment>
<evidence type="ECO:0000256" key="6">
    <source>
        <dbReference type="ARBA" id="ARBA00023136"/>
    </source>
</evidence>
<feature type="transmembrane region" description="Helical" evidence="7">
    <location>
        <begin position="181"/>
        <end position="203"/>
    </location>
</feature>
<dbReference type="PROSITE" id="PS50928">
    <property type="entry name" value="ABC_TM1"/>
    <property type="match status" value="1"/>
</dbReference>
<keyword evidence="10" id="KW-1185">Reference proteome</keyword>
<gene>
    <name evidence="9" type="ORF">ACFO1S_14175</name>
</gene>
<evidence type="ECO:0000256" key="5">
    <source>
        <dbReference type="ARBA" id="ARBA00022989"/>
    </source>
</evidence>
<keyword evidence="2 7" id="KW-0813">Transport</keyword>
<dbReference type="Gene3D" id="1.10.3720.10">
    <property type="entry name" value="MetI-like"/>
    <property type="match status" value="1"/>
</dbReference>
<feature type="transmembrane region" description="Helical" evidence="7">
    <location>
        <begin position="105"/>
        <end position="126"/>
    </location>
</feature>
<feature type="domain" description="ABC transmembrane type-1" evidence="8">
    <location>
        <begin position="69"/>
        <end position="260"/>
    </location>
</feature>
<dbReference type="PANTHER" id="PTHR43744">
    <property type="entry name" value="ABC TRANSPORTER PERMEASE PROTEIN MG189-RELATED-RELATED"/>
    <property type="match status" value="1"/>
</dbReference>
<comment type="similarity">
    <text evidence="7">Belongs to the binding-protein-dependent transport system permease family.</text>
</comment>
<reference evidence="10" key="1">
    <citation type="journal article" date="2019" name="Int. J. Syst. Evol. Microbiol.">
        <title>The Global Catalogue of Microorganisms (GCM) 10K type strain sequencing project: providing services to taxonomists for standard genome sequencing and annotation.</title>
        <authorList>
            <consortium name="The Broad Institute Genomics Platform"/>
            <consortium name="The Broad Institute Genome Sequencing Center for Infectious Disease"/>
            <person name="Wu L."/>
            <person name="Ma J."/>
        </authorList>
    </citation>
    <scope>NUCLEOTIDE SEQUENCE [LARGE SCALE GENOMIC DNA]</scope>
    <source>
        <strain evidence="10">CGMCC 4.1641</strain>
    </source>
</reference>